<dbReference type="Gene3D" id="2.40.110.10">
    <property type="entry name" value="Butyryl-CoA Dehydrogenase, subunit A, domain 2"/>
    <property type="match status" value="1"/>
</dbReference>
<comment type="cofactor">
    <cofactor evidence="1 9">
        <name>FAD</name>
        <dbReference type="ChEBI" id="CHEBI:57692"/>
    </cofactor>
</comment>
<dbReference type="Gene3D" id="1.10.540.10">
    <property type="entry name" value="Acyl-CoA dehydrogenase/oxidase, N-terminal domain"/>
    <property type="match status" value="1"/>
</dbReference>
<evidence type="ECO:0000256" key="2">
    <source>
        <dbReference type="ARBA" id="ARBA00009347"/>
    </source>
</evidence>
<comment type="similarity">
    <text evidence="2 9">Belongs to the acyl-CoA dehydrogenase family.</text>
</comment>
<dbReference type="GO" id="GO:0016627">
    <property type="term" value="F:oxidoreductase activity, acting on the CH-CH group of donors"/>
    <property type="evidence" value="ECO:0007669"/>
    <property type="project" value="InterPro"/>
</dbReference>
<comment type="catalytic activity">
    <reaction evidence="5">
        <text>3-(methylsulfanyl)propanoyl-CoA + oxidized [electron-transfer flavoprotein] + H(+) = 3-(methylsulfanyl)acryloyl-CoA + reduced [electron-transfer flavoprotein]</text>
        <dbReference type="Rhea" id="RHEA:52612"/>
        <dbReference type="Rhea" id="RHEA-COMP:10685"/>
        <dbReference type="Rhea" id="RHEA-COMP:10686"/>
        <dbReference type="ChEBI" id="CHEBI:15378"/>
        <dbReference type="ChEBI" id="CHEBI:57692"/>
        <dbReference type="ChEBI" id="CHEBI:58307"/>
        <dbReference type="ChEBI" id="CHEBI:82815"/>
        <dbReference type="ChEBI" id="CHEBI:84994"/>
        <dbReference type="EC" id="1.3.99.41"/>
    </reaction>
    <physiologicalReaction direction="left-to-right" evidence="5">
        <dbReference type="Rhea" id="RHEA:52613"/>
    </physiologicalReaction>
</comment>
<dbReference type="InterPro" id="IPR006091">
    <property type="entry name" value="Acyl-CoA_Oxase/DH_mid-dom"/>
</dbReference>
<dbReference type="InterPro" id="IPR009075">
    <property type="entry name" value="AcylCo_DH/oxidase_C"/>
</dbReference>
<evidence type="ECO:0000256" key="8">
    <source>
        <dbReference type="ARBA" id="ARBA00069043"/>
    </source>
</evidence>
<dbReference type="EMBL" id="JACHOR010000003">
    <property type="protein sequence ID" value="MBB5746597.1"/>
    <property type="molecule type" value="Genomic_DNA"/>
</dbReference>
<dbReference type="PANTHER" id="PTHR42803:SF3">
    <property type="entry name" value="ACYL-COA DEHYDROGENASE-RELATED"/>
    <property type="match status" value="1"/>
</dbReference>
<dbReference type="EC" id="1.3.99.41" evidence="7"/>
<gene>
    <name evidence="13" type="ORF">GGR13_002201</name>
</gene>
<evidence type="ECO:0000256" key="6">
    <source>
        <dbReference type="ARBA" id="ARBA00058683"/>
    </source>
</evidence>
<evidence type="ECO:0000259" key="10">
    <source>
        <dbReference type="Pfam" id="PF00441"/>
    </source>
</evidence>
<dbReference type="Pfam" id="PF00441">
    <property type="entry name" value="Acyl-CoA_dh_1"/>
    <property type="match status" value="1"/>
</dbReference>
<name>A0A7W9CJZ0_9CAUL</name>
<evidence type="ECO:0000259" key="12">
    <source>
        <dbReference type="Pfam" id="PF12806"/>
    </source>
</evidence>
<evidence type="ECO:0000256" key="1">
    <source>
        <dbReference type="ARBA" id="ARBA00001974"/>
    </source>
</evidence>
<keyword evidence="9 13" id="KW-0560">Oxidoreductase</keyword>
<dbReference type="PANTHER" id="PTHR42803">
    <property type="entry name" value="ACYL-COA DEHYDROGENASE"/>
    <property type="match status" value="1"/>
</dbReference>
<evidence type="ECO:0000256" key="3">
    <source>
        <dbReference type="ARBA" id="ARBA00022630"/>
    </source>
</evidence>
<organism evidence="13 14">
    <name type="scientific">Brevundimonas variabilis</name>
    <dbReference type="NCBI Taxonomy" id="74312"/>
    <lineage>
        <taxon>Bacteria</taxon>
        <taxon>Pseudomonadati</taxon>
        <taxon>Pseudomonadota</taxon>
        <taxon>Alphaproteobacteria</taxon>
        <taxon>Caulobacterales</taxon>
        <taxon>Caulobacteraceae</taxon>
        <taxon>Brevundimonas</taxon>
    </lineage>
</organism>
<feature type="domain" description="Acetyl-CoA dehydrogenase-like C-terminal" evidence="12">
    <location>
        <begin position="475"/>
        <end position="592"/>
    </location>
</feature>
<dbReference type="Pfam" id="PF02770">
    <property type="entry name" value="Acyl-CoA_dh_M"/>
    <property type="match status" value="1"/>
</dbReference>
<dbReference type="InterPro" id="IPR025878">
    <property type="entry name" value="Acyl-CoA_dh-like_C_dom"/>
</dbReference>
<reference evidence="13 14" key="1">
    <citation type="submission" date="2020-08" db="EMBL/GenBank/DDBJ databases">
        <title>Genomic Encyclopedia of Type Strains, Phase IV (KMG-IV): sequencing the most valuable type-strain genomes for metagenomic binning, comparative biology and taxonomic classification.</title>
        <authorList>
            <person name="Goeker M."/>
        </authorList>
    </citation>
    <scope>NUCLEOTIDE SEQUENCE [LARGE SCALE GENOMIC DNA]</scope>
    <source>
        <strain evidence="13 14">DSM 4737</strain>
    </source>
</reference>
<evidence type="ECO:0000256" key="5">
    <source>
        <dbReference type="ARBA" id="ARBA00051388"/>
    </source>
</evidence>
<evidence type="ECO:0000256" key="4">
    <source>
        <dbReference type="ARBA" id="ARBA00022827"/>
    </source>
</evidence>
<keyword evidence="4 9" id="KW-0274">FAD</keyword>
<dbReference type="InterPro" id="IPR046373">
    <property type="entry name" value="Acyl-CoA_Oxase/DH_mid-dom_sf"/>
</dbReference>
<proteinExistence type="inferred from homology"/>
<dbReference type="InterPro" id="IPR036250">
    <property type="entry name" value="AcylCo_DH-like_C"/>
</dbReference>
<feature type="domain" description="Acyl-CoA dehydrogenase/oxidase C-terminal" evidence="10">
    <location>
        <begin position="291"/>
        <end position="456"/>
    </location>
</feature>
<evidence type="ECO:0000256" key="7">
    <source>
        <dbReference type="ARBA" id="ARBA00066694"/>
    </source>
</evidence>
<dbReference type="RefSeq" id="WP_183213546.1">
    <property type="nucleotide sequence ID" value="NZ_JACHOR010000003.1"/>
</dbReference>
<dbReference type="InterPro" id="IPR009100">
    <property type="entry name" value="AcylCoA_DH/oxidase_NM_dom_sf"/>
</dbReference>
<dbReference type="SUPFAM" id="SSF47203">
    <property type="entry name" value="Acyl-CoA dehydrogenase C-terminal domain-like"/>
    <property type="match status" value="1"/>
</dbReference>
<protein>
    <recommendedName>
        <fullName evidence="8">3-methylmercaptopropionyl-CoA dehydrogenase</fullName>
        <ecNumber evidence="7">1.3.99.41</ecNumber>
    </recommendedName>
</protein>
<sequence>MSLLLSRRDLEFLLYDWLKIDGLTARPRYAEHSRETFTAALALCETLATDHFAPHNRLGDENEPVFENGRARIIPEVKAATDLFSEAGLIAAGADFDLGGMQLPQTIVQAGLAWFQAANVGTAAYPFLTIAAANLLIAHGSPAQIDRYVRPMMTGRFFGTMCLTEPQAGSSLSDVRTRAEPQPDGSWRLFGSKCYISGGEHDLSENIVHLVLARTPDAPPGVKGISLFVVPKRLVEDDGSCGARNDVALAGLIHKMGYRGVTSTILNFGEGAHRPGEKAGAIGWLVGERHRGLACMFHMMNEARVGVGLGSTALGYTGYLHALDYARTRPQGRSPVNKDPTSPQVALIEHADIRRMLLAQKSYVEGSLALNLYCGRLLDDERTAEDPADRARATLLLDMLTPIAKSWPAQWCVEANSLAIQVMGGYGYTRDYPVEQFYRDNRLNPIHEGTHGIQAIDLLGRKAVMQGGAGLRLLADVMRQTCARATHIGGEPAIFASQVESGIARMEATTARLHGLGDPERTLANAWTYLEAVGHLVVGWIWLEQRLTVGNATGDFEDGKRQAARYFFRWEMPRIDVGFDLLDSLDDTPLAMRDAWF</sequence>
<dbReference type="SUPFAM" id="SSF56645">
    <property type="entry name" value="Acyl-CoA dehydrogenase NM domain-like"/>
    <property type="match status" value="1"/>
</dbReference>
<evidence type="ECO:0000256" key="9">
    <source>
        <dbReference type="RuleBase" id="RU362125"/>
    </source>
</evidence>
<evidence type="ECO:0000313" key="13">
    <source>
        <dbReference type="EMBL" id="MBB5746597.1"/>
    </source>
</evidence>
<feature type="domain" description="Acyl-CoA oxidase/dehydrogenase middle" evidence="11">
    <location>
        <begin position="161"/>
        <end position="263"/>
    </location>
</feature>
<keyword evidence="3 9" id="KW-0285">Flavoprotein</keyword>
<dbReference type="FunFam" id="2.40.110.10:FF:000031">
    <property type="entry name" value="Acyl-CoA dehydrogenase, putative"/>
    <property type="match status" value="1"/>
</dbReference>
<dbReference type="Pfam" id="PF12806">
    <property type="entry name" value="Acyl-CoA_dh_C"/>
    <property type="match status" value="1"/>
</dbReference>
<evidence type="ECO:0000259" key="11">
    <source>
        <dbReference type="Pfam" id="PF02770"/>
    </source>
</evidence>
<accession>A0A7W9CJZ0</accession>
<comment type="caution">
    <text evidence="13">The sequence shown here is derived from an EMBL/GenBank/DDBJ whole genome shotgun (WGS) entry which is preliminary data.</text>
</comment>
<comment type="function">
    <text evidence="6">Involved in the assimilation of dimethylsulphoniopropionate (DMSP), an important compound in the fixation of carbon in marine phytoplankton, by mediating the conversion of 3-(methylthio)propanoyl-CoA (MMPA-CoA) to 3-(methylthio)acryloyl-CoA (MTA-CoA).</text>
</comment>
<dbReference type="Gene3D" id="1.20.140.10">
    <property type="entry name" value="Butyryl-CoA Dehydrogenase, subunit A, domain 3"/>
    <property type="match status" value="1"/>
</dbReference>
<dbReference type="AlphaFoldDB" id="A0A7W9CJZ0"/>
<dbReference type="InterPro" id="IPR052166">
    <property type="entry name" value="Diverse_Acyl-CoA_DH"/>
</dbReference>
<dbReference type="Proteomes" id="UP000545037">
    <property type="component" value="Unassembled WGS sequence"/>
</dbReference>
<dbReference type="InterPro" id="IPR037069">
    <property type="entry name" value="AcylCoA_DH/ox_N_sf"/>
</dbReference>
<keyword evidence="14" id="KW-1185">Reference proteome</keyword>
<evidence type="ECO:0000313" key="14">
    <source>
        <dbReference type="Proteomes" id="UP000545037"/>
    </source>
</evidence>
<dbReference type="GO" id="GO:0050660">
    <property type="term" value="F:flavin adenine dinucleotide binding"/>
    <property type="evidence" value="ECO:0007669"/>
    <property type="project" value="InterPro"/>
</dbReference>